<dbReference type="CDD" id="cd00063">
    <property type="entry name" value="FN3"/>
    <property type="match status" value="2"/>
</dbReference>
<dbReference type="RefSeq" id="WP_154424423.1">
    <property type="nucleotide sequence ID" value="NZ_VUNN01000002.1"/>
</dbReference>
<comment type="caution">
    <text evidence="3">The sequence shown here is derived from an EMBL/GenBank/DDBJ whole genome shotgun (WGS) entry which is preliminary data.</text>
</comment>
<sequence>MRKLLLILITSILISCNASILMTNGELTKPNDNIDIKDTVISESGFKGDAPKNINATKSYYTNQINVRWSSVNYADYYTIERCEHLTPENPTDNKTWKEIEESIFDTSYVDETNLEVGVYYTYRVKAHTFEGKVGVASQEATGTILSSPLNIDASKGTSISTIDIEWEQMPNVDEYRIYKSTLPNVSGLDSEFVDRVQASSTSLNLIYSYKVDLAKEGGKELYFAIEGVGPTNVRADISLPRSGYTFVPGSPQAPSVPYITKADSTDSISIKFKSTGSDTKYIIKRYYSGSSETVIFSEEYGNTLPEADAEGYYTFIDTDVKANVEYTYSIIAYNEIGSSPATVVTGYILSPVLNIALEPTTRGSNIGYELSFNEPVGSSDSGKVNSYRYEITYFNKAGEQMGSPKYYDQGSDVKDFTPISRSITKESELAEVSYGVVKVLCGALESSVEITNRIPMLSEPVTSISANKNSKPKENETPNSYGVYPVTVTWTSDYIGERVLTRKGSDGSVKKFNILSGLQFIDTTCDILVIYDYYIDTSDVFGRSLGPIMHTGAAYGAITPTIFANVLESVSMKPFENQTYVPAEYKQYWKKCKIAQLVSYGNASDLSTQMKALGSASDQDHFRGGTISYNASMEGVGGQIYFSYNSFGENENFALTGNYEMHVDASGTGSASSNTGGLTVSGMYPAFISLAEISVSKKAFIGSYLITYHYSDGDEEYRVRI</sequence>
<dbReference type="PROSITE" id="PS51257">
    <property type="entry name" value="PROKAR_LIPOPROTEIN"/>
    <property type="match status" value="1"/>
</dbReference>
<dbReference type="InterPro" id="IPR003961">
    <property type="entry name" value="FN3_dom"/>
</dbReference>
<accession>A0A7X2TPJ9</accession>
<dbReference type="EMBL" id="VUNN01000002">
    <property type="protein sequence ID" value="MSU05526.1"/>
    <property type="molecule type" value="Genomic_DNA"/>
</dbReference>
<dbReference type="AlphaFoldDB" id="A0A7X2TPJ9"/>
<keyword evidence="4" id="KW-1185">Reference proteome</keyword>
<feature type="chain" id="PRO_5030558123" evidence="1">
    <location>
        <begin position="21"/>
        <end position="722"/>
    </location>
</feature>
<evidence type="ECO:0000259" key="2">
    <source>
        <dbReference type="PROSITE" id="PS50853"/>
    </source>
</evidence>
<feature type="domain" description="Fibronectin type-III" evidence="2">
    <location>
        <begin position="50"/>
        <end position="148"/>
    </location>
</feature>
<gene>
    <name evidence="3" type="ORF">FYJ80_01855</name>
</gene>
<organism evidence="3 4">
    <name type="scientific">Bullifex porci</name>
    <dbReference type="NCBI Taxonomy" id="2606638"/>
    <lineage>
        <taxon>Bacteria</taxon>
        <taxon>Pseudomonadati</taxon>
        <taxon>Spirochaetota</taxon>
        <taxon>Spirochaetia</taxon>
        <taxon>Spirochaetales</taxon>
        <taxon>Spirochaetaceae</taxon>
        <taxon>Bullifex</taxon>
    </lineage>
</organism>
<dbReference type="SUPFAM" id="SSF49265">
    <property type="entry name" value="Fibronectin type III"/>
    <property type="match status" value="2"/>
</dbReference>
<dbReference type="InterPro" id="IPR013783">
    <property type="entry name" value="Ig-like_fold"/>
</dbReference>
<evidence type="ECO:0000313" key="4">
    <source>
        <dbReference type="Proteomes" id="UP000460549"/>
    </source>
</evidence>
<dbReference type="PROSITE" id="PS50853">
    <property type="entry name" value="FN3"/>
    <property type="match status" value="1"/>
</dbReference>
<dbReference type="Gene3D" id="2.60.40.10">
    <property type="entry name" value="Immunoglobulins"/>
    <property type="match status" value="2"/>
</dbReference>
<dbReference type="SMART" id="SM00060">
    <property type="entry name" value="FN3"/>
    <property type="match status" value="2"/>
</dbReference>
<evidence type="ECO:0000256" key="1">
    <source>
        <dbReference type="SAM" id="SignalP"/>
    </source>
</evidence>
<feature type="signal peptide" evidence="1">
    <location>
        <begin position="1"/>
        <end position="20"/>
    </location>
</feature>
<reference evidence="3 4" key="1">
    <citation type="submission" date="2019-08" db="EMBL/GenBank/DDBJ databases">
        <title>In-depth cultivation of the pig gut microbiome towards novel bacterial diversity and tailored functional studies.</title>
        <authorList>
            <person name="Wylensek D."/>
            <person name="Hitch T.C.A."/>
            <person name="Clavel T."/>
        </authorList>
    </citation>
    <scope>NUCLEOTIDE SEQUENCE [LARGE SCALE GENOMIC DNA]</scope>
    <source>
        <strain evidence="3 4">NM-380-WT-3C1</strain>
    </source>
</reference>
<dbReference type="Proteomes" id="UP000460549">
    <property type="component" value="Unassembled WGS sequence"/>
</dbReference>
<protein>
    <submittedName>
        <fullName evidence="3">Fibronectin type III domain-containing protein</fullName>
    </submittedName>
</protein>
<keyword evidence="1" id="KW-0732">Signal</keyword>
<dbReference type="InterPro" id="IPR036116">
    <property type="entry name" value="FN3_sf"/>
</dbReference>
<evidence type="ECO:0000313" key="3">
    <source>
        <dbReference type="EMBL" id="MSU05526.1"/>
    </source>
</evidence>
<proteinExistence type="predicted"/>
<name>A0A7X2TPJ9_9SPIO</name>